<dbReference type="Proteomes" id="UP000317648">
    <property type="component" value="Chromosome"/>
</dbReference>
<keyword evidence="2" id="KW-1185">Reference proteome</keyword>
<accession>A0A518DS65</accession>
<protein>
    <submittedName>
        <fullName evidence="1">Uncharacterized protein</fullName>
    </submittedName>
</protein>
<name>A0A518DS65_9BACT</name>
<dbReference type="KEGG" id="lcre:Pla8534_24920"/>
<evidence type="ECO:0000313" key="1">
    <source>
        <dbReference type="EMBL" id="QDU94686.1"/>
    </source>
</evidence>
<dbReference type="EMBL" id="CP036433">
    <property type="protein sequence ID" value="QDU94686.1"/>
    <property type="molecule type" value="Genomic_DNA"/>
</dbReference>
<gene>
    <name evidence="1" type="ORF">Pla8534_24920</name>
</gene>
<sequence length="99" mass="10829">MGCFVRGFPEANLAKQKTLLASSPAETDDGRVLLYVCPECGDIGCGAYAVKVRATQGTVEWFEFAYVNGHEPPRFIESIGPFLFDAEEYKSVVTRSSDA</sequence>
<dbReference type="AlphaFoldDB" id="A0A518DS65"/>
<reference evidence="1 2" key="1">
    <citation type="submission" date="2019-02" db="EMBL/GenBank/DDBJ databases">
        <title>Deep-cultivation of Planctomycetes and their phenomic and genomic characterization uncovers novel biology.</title>
        <authorList>
            <person name="Wiegand S."/>
            <person name="Jogler M."/>
            <person name="Boedeker C."/>
            <person name="Pinto D."/>
            <person name="Vollmers J."/>
            <person name="Rivas-Marin E."/>
            <person name="Kohn T."/>
            <person name="Peeters S.H."/>
            <person name="Heuer A."/>
            <person name="Rast P."/>
            <person name="Oberbeckmann S."/>
            <person name="Bunk B."/>
            <person name="Jeske O."/>
            <person name="Meyerdierks A."/>
            <person name="Storesund J.E."/>
            <person name="Kallscheuer N."/>
            <person name="Luecker S."/>
            <person name="Lage O.M."/>
            <person name="Pohl T."/>
            <person name="Merkel B.J."/>
            <person name="Hornburger P."/>
            <person name="Mueller R.-W."/>
            <person name="Bruemmer F."/>
            <person name="Labrenz M."/>
            <person name="Spormann A.M."/>
            <person name="Op den Camp H."/>
            <person name="Overmann J."/>
            <person name="Amann R."/>
            <person name="Jetten M.S.M."/>
            <person name="Mascher T."/>
            <person name="Medema M.H."/>
            <person name="Devos D.P."/>
            <person name="Kaster A.-K."/>
            <person name="Ovreas L."/>
            <person name="Rohde M."/>
            <person name="Galperin M.Y."/>
            <person name="Jogler C."/>
        </authorList>
    </citation>
    <scope>NUCLEOTIDE SEQUENCE [LARGE SCALE GENOMIC DNA]</scope>
    <source>
        <strain evidence="1 2">Pla85_3_4</strain>
    </source>
</reference>
<evidence type="ECO:0000313" key="2">
    <source>
        <dbReference type="Proteomes" id="UP000317648"/>
    </source>
</evidence>
<proteinExistence type="predicted"/>
<organism evidence="1 2">
    <name type="scientific">Lignipirellula cremea</name>
    <dbReference type="NCBI Taxonomy" id="2528010"/>
    <lineage>
        <taxon>Bacteria</taxon>
        <taxon>Pseudomonadati</taxon>
        <taxon>Planctomycetota</taxon>
        <taxon>Planctomycetia</taxon>
        <taxon>Pirellulales</taxon>
        <taxon>Pirellulaceae</taxon>
        <taxon>Lignipirellula</taxon>
    </lineage>
</organism>